<comment type="caution">
    <text evidence="2">The sequence shown here is derived from an EMBL/GenBank/DDBJ whole genome shotgun (WGS) entry which is preliminary data.</text>
</comment>
<dbReference type="Proteomes" id="UP000601522">
    <property type="component" value="Unassembled WGS sequence"/>
</dbReference>
<protein>
    <submittedName>
        <fullName evidence="2">Uncharacterized protein</fullName>
    </submittedName>
</protein>
<reference evidence="2 3" key="1">
    <citation type="submission" date="2020-08" db="EMBL/GenBank/DDBJ databases">
        <title>Genome public.</title>
        <authorList>
            <person name="Liu C."/>
            <person name="Sun Q."/>
        </authorList>
    </citation>
    <scope>NUCLEOTIDE SEQUENCE [LARGE SCALE GENOMIC DNA]</scope>
    <source>
        <strain evidence="2 3">NSJ-26</strain>
    </source>
</reference>
<keyword evidence="1" id="KW-1133">Transmembrane helix</keyword>
<keyword evidence="1" id="KW-0472">Membrane</keyword>
<keyword evidence="1" id="KW-0812">Transmembrane</keyword>
<dbReference type="EMBL" id="JACRTK010000001">
    <property type="protein sequence ID" value="MBC8590263.1"/>
    <property type="molecule type" value="Genomic_DNA"/>
</dbReference>
<organism evidence="2 3">
    <name type="scientific">Wansuia hejianensis</name>
    <dbReference type="NCBI Taxonomy" id="2763667"/>
    <lineage>
        <taxon>Bacteria</taxon>
        <taxon>Bacillati</taxon>
        <taxon>Bacillota</taxon>
        <taxon>Clostridia</taxon>
        <taxon>Lachnospirales</taxon>
        <taxon>Lachnospiraceae</taxon>
        <taxon>Wansuia</taxon>
    </lineage>
</organism>
<dbReference type="AlphaFoldDB" id="A0A926IN28"/>
<evidence type="ECO:0000256" key="1">
    <source>
        <dbReference type="SAM" id="Phobius"/>
    </source>
</evidence>
<gene>
    <name evidence="2" type="ORF">H8689_03790</name>
</gene>
<dbReference type="RefSeq" id="WP_249323082.1">
    <property type="nucleotide sequence ID" value="NZ_JACRTK010000001.1"/>
</dbReference>
<evidence type="ECO:0000313" key="3">
    <source>
        <dbReference type="Proteomes" id="UP000601522"/>
    </source>
</evidence>
<name>A0A926IN28_9FIRM</name>
<proteinExistence type="predicted"/>
<sequence>MKDNREFLQGIYEKANMLEEEKCRKYRLYKNFLRFSSVAALMIVIPLILIKMQVPQSNIPSEIAQNAPKEIRMFTTNDPVSNFTNAEFIVIGRTKEVSKGSPDNTFINLTIGIDEVFLGNIDKDIDLKVSDFLNIDFKKNSRNLLFLYRGEENIYYLIDENTGYFKEREKDVFQDNLGNLYNTQDIKDNIKRRDLN</sequence>
<accession>A0A926IN28</accession>
<evidence type="ECO:0000313" key="2">
    <source>
        <dbReference type="EMBL" id="MBC8590263.1"/>
    </source>
</evidence>
<feature type="transmembrane region" description="Helical" evidence="1">
    <location>
        <begin position="32"/>
        <end position="50"/>
    </location>
</feature>
<keyword evidence="3" id="KW-1185">Reference proteome</keyword>